<dbReference type="Gene3D" id="2.130.10.10">
    <property type="entry name" value="YVTN repeat-like/Quinoprotein amine dehydrogenase"/>
    <property type="match status" value="2"/>
</dbReference>
<keyword evidence="2" id="KW-0732">Signal</keyword>
<feature type="chain" id="PRO_5009528583" description="LysM domain-containing protein" evidence="2">
    <location>
        <begin position="24"/>
        <end position="920"/>
    </location>
</feature>
<evidence type="ECO:0000256" key="1">
    <source>
        <dbReference type="SAM" id="Coils"/>
    </source>
</evidence>
<dbReference type="Gene3D" id="3.10.350.10">
    <property type="entry name" value="LysM domain"/>
    <property type="match status" value="1"/>
</dbReference>
<dbReference type="SUPFAM" id="SSF54106">
    <property type="entry name" value="LysM domain"/>
    <property type="match status" value="1"/>
</dbReference>
<dbReference type="CDD" id="cd00118">
    <property type="entry name" value="LysM"/>
    <property type="match status" value="1"/>
</dbReference>
<dbReference type="Gene3D" id="2.60.40.10">
    <property type="entry name" value="Immunoglobulins"/>
    <property type="match status" value="4"/>
</dbReference>
<comment type="caution">
    <text evidence="4">The sequence shown here is derived from an EMBL/GenBank/DDBJ whole genome shotgun (WGS) entry which is preliminary data.</text>
</comment>
<dbReference type="SUPFAM" id="SSF63829">
    <property type="entry name" value="Calcium-dependent phosphotriesterase"/>
    <property type="match status" value="1"/>
</dbReference>
<dbReference type="SMART" id="SM00257">
    <property type="entry name" value="LysM"/>
    <property type="match status" value="1"/>
</dbReference>
<dbReference type="InterPro" id="IPR036779">
    <property type="entry name" value="LysM_dom_sf"/>
</dbReference>
<dbReference type="Pfam" id="PF01476">
    <property type="entry name" value="LysM"/>
    <property type="match status" value="1"/>
</dbReference>
<dbReference type="Proteomes" id="UP000179243">
    <property type="component" value="Unassembled WGS sequence"/>
</dbReference>
<evidence type="ECO:0000313" key="5">
    <source>
        <dbReference type="Proteomes" id="UP000179243"/>
    </source>
</evidence>
<protein>
    <recommendedName>
        <fullName evidence="3">LysM domain-containing protein</fullName>
    </recommendedName>
</protein>
<dbReference type="InterPro" id="IPR013783">
    <property type="entry name" value="Ig-like_fold"/>
</dbReference>
<dbReference type="Pfam" id="PF09136">
    <property type="entry name" value="Glucodextran_B"/>
    <property type="match status" value="1"/>
</dbReference>
<name>A0A1F7FC91_UNCRA</name>
<proteinExistence type="predicted"/>
<accession>A0A1F7FC91</accession>
<reference evidence="4 5" key="1">
    <citation type="journal article" date="2016" name="Nat. Commun.">
        <title>Thousands of microbial genomes shed light on interconnected biogeochemical processes in an aquifer system.</title>
        <authorList>
            <person name="Anantharaman K."/>
            <person name="Brown C.T."/>
            <person name="Hug L.A."/>
            <person name="Sharon I."/>
            <person name="Castelle C.J."/>
            <person name="Probst A.J."/>
            <person name="Thomas B.C."/>
            <person name="Singh A."/>
            <person name="Wilkins M.J."/>
            <person name="Karaoz U."/>
            <person name="Brodie E.L."/>
            <person name="Williams K.H."/>
            <person name="Hubbard S.S."/>
            <person name="Banfield J.F."/>
        </authorList>
    </citation>
    <scope>NUCLEOTIDE SEQUENCE [LARGE SCALE GENOMIC DNA]</scope>
</reference>
<evidence type="ECO:0000259" key="3">
    <source>
        <dbReference type="PROSITE" id="PS51782"/>
    </source>
</evidence>
<evidence type="ECO:0000313" key="4">
    <source>
        <dbReference type="EMBL" id="OGK04300.1"/>
    </source>
</evidence>
<dbReference type="InterPro" id="IPR015943">
    <property type="entry name" value="WD40/YVTN_repeat-like_dom_sf"/>
</dbReference>
<evidence type="ECO:0000256" key="2">
    <source>
        <dbReference type="SAM" id="SignalP"/>
    </source>
</evidence>
<feature type="signal peptide" evidence="2">
    <location>
        <begin position="1"/>
        <end position="23"/>
    </location>
</feature>
<dbReference type="EMBL" id="MFYX01000074">
    <property type="protein sequence ID" value="OGK04300.1"/>
    <property type="molecule type" value="Genomic_DNA"/>
</dbReference>
<dbReference type="InterPro" id="IPR018392">
    <property type="entry name" value="LysM"/>
</dbReference>
<keyword evidence="1" id="KW-0175">Coiled coil</keyword>
<feature type="domain" description="LysM" evidence="3">
    <location>
        <begin position="858"/>
        <end position="905"/>
    </location>
</feature>
<dbReference type="PROSITE" id="PS51782">
    <property type="entry name" value="LYSM"/>
    <property type="match status" value="1"/>
</dbReference>
<gene>
    <name evidence="4" type="ORF">A2519_18250</name>
</gene>
<sequence>MKAQTKYIIALCTILVCALCVRAQEKWACYRAPDMGLPSNFVKSLERVGDVLYAVTDQGICYMSLTKDSSGILDTNAVPPRFAREIRRIGDSLWIAGAGICVMDLKNGTISRLSERTTGINSPVQSITATGSEIWFGTLDAGAFLFHRGTGKWQRISTNSGLVSNRINDILAEGDSIWFATADKGLALYVRDQDKWVSFNYYDGLSNNAVNRMMKAEDRIYLCTNYGISIYDKKIEDFLNKYETNGIADNTVISCAQDGQYMWFGGMGGITRYDCRTGAIEKMTESDNVPLEFISSLAVYGNYLYVGTDGRGLARLDKGAPSACIDQVELTGKEVKIFGNAFTVRGESSYKIMYAAAAFPDMQFGKGVQLLGSNIKDGLLAIWNLDKVLDGRYVIELSVKSDRTSVNSFTYLLDTDTFDPELALDSIPACTNKKTLPISGTFREKNLAKIILTPGNVMANSDLMKKQFAGTVSLAEGKNIVRVIIYDMAGRSTELRRTVVYSEKLLDFDIPALPASTNKRTISITGMVTSVSPVKEFRIMPNAGNVTFNNTTGAFSAQLSLLADGENMFVASVRDSAGNTATRKLTIVFDNQGPDLQLTRVPLYTTDSAITISGTMNDGSVKKITLTPGNIAVAVDPATGAFVHFQKLRNGKNNFTIAAADSVGNQSQVAFCVTRDVIPPQLASLILPQTVNTPLYTLAGRVDEQNIESIIVEPGGFLAALSPDSLSYTVQLPLKNGTNRFTVTAKDRAGNTAVLRTAINANLGEGDKIILLLRNEIASMQKTVDSLQRLSGNGPAISFDEMLSIKDDLSRLASEKADLLSRLEYLKKELGSGKTPDTRGLISTIEQGSYTQISKGKIIYTARKGDTLKKIAVRFYGNAEKYLFLAQHNNLADADTLAPGTRIEIPVTGDIYIEGTGAGQ</sequence>
<organism evidence="4 5">
    <name type="scientific">Candidatus Raymondbacteria bacterium RIFOXYD12_FULL_49_13</name>
    <dbReference type="NCBI Taxonomy" id="1817890"/>
    <lineage>
        <taxon>Bacteria</taxon>
        <taxon>Raymondiibacteriota</taxon>
    </lineage>
</organism>
<dbReference type="AlphaFoldDB" id="A0A1F7FC91"/>
<feature type="coiled-coil region" evidence="1">
    <location>
        <begin position="770"/>
        <end position="829"/>
    </location>
</feature>